<sequence length="274" mass="31423">MSKTLLVQDEFTEAIRIALEGHPRAMEDLLRKIQDYVFNLSLRMLWDPMEAEDATQEILLKVSRNLENFRFESKFTTWIYSISSNHLLSVRKPKNMVSLSKLREELLVTSRSSGFEEQIEDKMLEEEIRFGCVHAVLLKLGSSDRLVFILSSIYGMNSEEGAKVIGISSDSFRQKLSRSKKKLSGFLSVNCGMWTGNKACPCLGMSKHLLRENKENVGFFSALKKLKKKNPSLTDPQVSEHLKELDRLGWIYQSQGIYESPSVILENIFSKEEE</sequence>
<dbReference type="PANTHER" id="PTHR43133:SF8">
    <property type="entry name" value="RNA POLYMERASE SIGMA FACTOR HI_1459-RELATED"/>
    <property type="match status" value="1"/>
</dbReference>
<evidence type="ECO:0000313" key="9">
    <source>
        <dbReference type="Proteomes" id="UP001580391"/>
    </source>
</evidence>
<dbReference type="InterPro" id="IPR013325">
    <property type="entry name" value="RNA_pol_sigma_r2"/>
</dbReference>
<comment type="similarity">
    <text evidence="1">Belongs to the sigma-70 factor family. ECF subfamily.</text>
</comment>
<dbReference type="RefSeq" id="WP_375517046.1">
    <property type="nucleotide sequence ID" value="NZ_JBHILI010000005.1"/>
</dbReference>
<feature type="domain" description="RNA polymerase sigma factor 70 region 4 type 2" evidence="7">
    <location>
        <begin position="132"/>
        <end position="183"/>
    </location>
</feature>
<comment type="caution">
    <text evidence="8">The sequence shown here is derived from an EMBL/GenBank/DDBJ whole genome shotgun (WGS) entry which is preliminary data.</text>
</comment>
<protein>
    <submittedName>
        <fullName evidence="8">RNA polymerase sigma factor</fullName>
    </submittedName>
</protein>
<dbReference type="InterPro" id="IPR039425">
    <property type="entry name" value="RNA_pol_sigma-70-like"/>
</dbReference>
<evidence type="ECO:0000259" key="6">
    <source>
        <dbReference type="Pfam" id="PF04542"/>
    </source>
</evidence>
<dbReference type="InterPro" id="IPR007627">
    <property type="entry name" value="RNA_pol_sigma70_r2"/>
</dbReference>
<evidence type="ECO:0000313" key="8">
    <source>
        <dbReference type="EMBL" id="MFB5736783.1"/>
    </source>
</evidence>
<dbReference type="Pfam" id="PF04542">
    <property type="entry name" value="Sigma70_r2"/>
    <property type="match status" value="1"/>
</dbReference>
<reference evidence="8 9" key="1">
    <citation type="submission" date="2024-09" db="EMBL/GenBank/DDBJ databases">
        <title>Taxonomic and Genotyping Characterization of Leptospira Strains isolated from Multiple Sources in Colombia highlights the importance of intermediate species.</title>
        <authorList>
            <person name="Torres Higuera L."/>
            <person name="Rojas Tapias D."/>
            <person name="Jimenez Velasquez S."/>
            <person name="Renjifo Ibanez C."/>
        </authorList>
    </citation>
    <scope>NUCLEOTIDE SEQUENCE [LARGE SCALE GENOMIC DNA]</scope>
    <source>
        <strain evidence="8 9">Lep080</strain>
    </source>
</reference>
<dbReference type="PANTHER" id="PTHR43133">
    <property type="entry name" value="RNA POLYMERASE ECF-TYPE SIGMA FACTO"/>
    <property type="match status" value="1"/>
</dbReference>
<dbReference type="NCBIfam" id="TIGR02937">
    <property type="entry name" value="sigma70-ECF"/>
    <property type="match status" value="1"/>
</dbReference>
<name>A0ABV5BNB1_9LEPT</name>
<evidence type="ECO:0000256" key="2">
    <source>
        <dbReference type="ARBA" id="ARBA00023015"/>
    </source>
</evidence>
<keyword evidence="9" id="KW-1185">Reference proteome</keyword>
<dbReference type="EMBL" id="JBHILJ010000004">
    <property type="protein sequence ID" value="MFB5736783.1"/>
    <property type="molecule type" value="Genomic_DNA"/>
</dbReference>
<accession>A0ABV5BNB1</accession>
<gene>
    <name evidence="8" type="ORF">ACE5IX_09710</name>
</gene>
<dbReference type="Pfam" id="PF08281">
    <property type="entry name" value="Sigma70_r4_2"/>
    <property type="match status" value="1"/>
</dbReference>
<proteinExistence type="inferred from homology"/>
<dbReference type="SUPFAM" id="SSF88659">
    <property type="entry name" value="Sigma3 and sigma4 domains of RNA polymerase sigma factors"/>
    <property type="match status" value="1"/>
</dbReference>
<dbReference type="Proteomes" id="UP001580391">
    <property type="component" value="Unassembled WGS sequence"/>
</dbReference>
<dbReference type="Gene3D" id="1.10.10.10">
    <property type="entry name" value="Winged helix-like DNA-binding domain superfamily/Winged helix DNA-binding domain"/>
    <property type="match status" value="1"/>
</dbReference>
<evidence type="ECO:0000256" key="4">
    <source>
        <dbReference type="ARBA" id="ARBA00023125"/>
    </source>
</evidence>
<dbReference type="InterPro" id="IPR013249">
    <property type="entry name" value="RNA_pol_sigma70_r4_t2"/>
</dbReference>
<dbReference type="InterPro" id="IPR013324">
    <property type="entry name" value="RNA_pol_sigma_r3/r4-like"/>
</dbReference>
<evidence type="ECO:0000256" key="5">
    <source>
        <dbReference type="ARBA" id="ARBA00023163"/>
    </source>
</evidence>
<evidence type="ECO:0000256" key="3">
    <source>
        <dbReference type="ARBA" id="ARBA00023082"/>
    </source>
</evidence>
<keyword evidence="4" id="KW-0238">DNA-binding</keyword>
<dbReference type="SUPFAM" id="SSF88946">
    <property type="entry name" value="Sigma2 domain of RNA polymerase sigma factors"/>
    <property type="match status" value="1"/>
</dbReference>
<dbReference type="InterPro" id="IPR036388">
    <property type="entry name" value="WH-like_DNA-bd_sf"/>
</dbReference>
<dbReference type="InterPro" id="IPR014284">
    <property type="entry name" value="RNA_pol_sigma-70_dom"/>
</dbReference>
<dbReference type="Gene3D" id="1.10.1740.10">
    <property type="match status" value="1"/>
</dbReference>
<organism evidence="8 9">
    <name type="scientific">Leptospira wolffii</name>
    <dbReference type="NCBI Taxonomy" id="409998"/>
    <lineage>
        <taxon>Bacteria</taxon>
        <taxon>Pseudomonadati</taxon>
        <taxon>Spirochaetota</taxon>
        <taxon>Spirochaetia</taxon>
        <taxon>Leptospirales</taxon>
        <taxon>Leptospiraceae</taxon>
        <taxon>Leptospira</taxon>
    </lineage>
</organism>
<keyword evidence="5" id="KW-0804">Transcription</keyword>
<evidence type="ECO:0000259" key="7">
    <source>
        <dbReference type="Pfam" id="PF08281"/>
    </source>
</evidence>
<keyword evidence="3" id="KW-0731">Sigma factor</keyword>
<feature type="domain" description="RNA polymerase sigma-70 region 2" evidence="6">
    <location>
        <begin position="30"/>
        <end position="88"/>
    </location>
</feature>
<evidence type="ECO:0000256" key="1">
    <source>
        <dbReference type="ARBA" id="ARBA00010641"/>
    </source>
</evidence>
<keyword evidence="2" id="KW-0805">Transcription regulation</keyword>